<feature type="compositionally biased region" description="Polar residues" evidence="2">
    <location>
        <begin position="352"/>
        <end position="367"/>
    </location>
</feature>
<name>A0A9P0DL89_PHACE</name>
<evidence type="ECO:0000256" key="2">
    <source>
        <dbReference type="SAM" id="MobiDB-lite"/>
    </source>
</evidence>
<sequence>MTNTTKSSASENVSYAQKLMPSTSDTQKAQNQHQSNNIPTKKSPGTQRQIINIEQVNSAVESAMNSEKINNEYQIEPNKPIIGASRNRSFFETLPTLGYIHISRIHPDMTAVDLSKFLKETAPQIRAKKSGCTSLLKALSAIHVKMSKSNEDIYRLLETLTTQNSEIVNQNTEIKEEVQKINCNIHEIKGEIERLHVKNNLLEEDNKNLRNRLDILEKKAKKFNLVIYGIPEEEDNLIAVEKLVTEKLSLDCNKGDIRDSYRIGKVISSKPRPLVTEFVRYSLKTEILAKARILEKGSGIFISNDYSPAEYNKRKVLHQHLKAAREKHNSAYIKNNILFVNGESFSFEDLENSNPHKPTGPNKNLEASQRIEKVNPTAVQNTKTGTKPKVSVNQSNKSLIKTRSNSISTK</sequence>
<evidence type="ECO:0000313" key="4">
    <source>
        <dbReference type="Proteomes" id="UP001153737"/>
    </source>
</evidence>
<feature type="compositionally biased region" description="Polar residues" evidence="2">
    <location>
        <begin position="377"/>
        <end position="410"/>
    </location>
</feature>
<dbReference type="Proteomes" id="UP001153737">
    <property type="component" value="Chromosome 15"/>
</dbReference>
<keyword evidence="1" id="KW-0175">Coiled coil</keyword>
<feature type="region of interest" description="Disordered" evidence="2">
    <location>
        <begin position="350"/>
        <end position="410"/>
    </location>
</feature>
<organism evidence="3 4">
    <name type="scientific">Phaedon cochleariae</name>
    <name type="common">Mustard beetle</name>
    <dbReference type="NCBI Taxonomy" id="80249"/>
    <lineage>
        <taxon>Eukaryota</taxon>
        <taxon>Metazoa</taxon>
        <taxon>Ecdysozoa</taxon>
        <taxon>Arthropoda</taxon>
        <taxon>Hexapoda</taxon>
        <taxon>Insecta</taxon>
        <taxon>Pterygota</taxon>
        <taxon>Neoptera</taxon>
        <taxon>Endopterygota</taxon>
        <taxon>Coleoptera</taxon>
        <taxon>Polyphaga</taxon>
        <taxon>Cucujiformia</taxon>
        <taxon>Chrysomeloidea</taxon>
        <taxon>Chrysomelidae</taxon>
        <taxon>Chrysomelinae</taxon>
        <taxon>Chrysomelini</taxon>
        <taxon>Phaedon</taxon>
    </lineage>
</organism>
<feature type="coiled-coil region" evidence="1">
    <location>
        <begin position="157"/>
        <end position="226"/>
    </location>
</feature>
<dbReference type="AlphaFoldDB" id="A0A9P0DL89"/>
<protein>
    <submittedName>
        <fullName evidence="3">Uncharacterized protein</fullName>
    </submittedName>
</protein>
<evidence type="ECO:0000313" key="3">
    <source>
        <dbReference type="EMBL" id="CAH1153969.1"/>
    </source>
</evidence>
<gene>
    <name evidence="3" type="ORF">PHAECO_LOCUS4881</name>
</gene>
<dbReference type="InterPro" id="IPR004244">
    <property type="entry name" value="Transposase_22"/>
</dbReference>
<proteinExistence type="predicted"/>
<dbReference type="EMBL" id="OU896721">
    <property type="protein sequence ID" value="CAH1153969.1"/>
    <property type="molecule type" value="Genomic_DNA"/>
</dbReference>
<evidence type="ECO:0000256" key="1">
    <source>
        <dbReference type="SAM" id="Coils"/>
    </source>
</evidence>
<reference evidence="3" key="1">
    <citation type="submission" date="2022-01" db="EMBL/GenBank/DDBJ databases">
        <authorList>
            <person name="King R."/>
        </authorList>
    </citation>
    <scope>NUCLEOTIDE SEQUENCE</scope>
</reference>
<dbReference type="OrthoDB" id="6777367at2759"/>
<dbReference type="PANTHER" id="PTHR11505">
    <property type="entry name" value="L1 TRANSPOSABLE ELEMENT-RELATED"/>
    <property type="match status" value="1"/>
</dbReference>
<reference evidence="3" key="2">
    <citation type="submission" date="2022-10" db="EMBL/GenBank/DDBJ databases">
        <authorList>
            <consortium name="ENA_rothamsted_submissions"/>
            <consortium name="culmorum"/>
            <person name="King R."/>
        </authorList>
    </citation>
    <scope>NUCLEOTIDE SEQUENCE</scope>
</reference>
<accession>A0A9P0DL89</accession>
<dbReference type="Gene3D" id="3.30.70.1820">
    <property type="entry name" value="L1 transposable element, RRM domain"/>
    <property type="match status" value="1"/>
</dbReference>
<feature type="region of interest" description="Disordered" evidence="2">
    <location>
        <begin position="1"/>
        <end position="48"/>
    </location>
</feature>
<keyword evidence="4" id="KW-1185">Reference proteome</keyword>